<evidence type="ECO:0000256" key="6">
    <source>
        <dbReference type="PROSITE-ProRule" id="PRU00087"/>
    </source>
</evidence>
<proteinExistence type="predicted"/>
<dbReference type="InterPro" id="IPR035983">
    <property type="entry name" value="Hect_E3_ubiquitin_ligase"/>
</dbReference>
<dbReference type="Gene3D" id="3.30.2160.10">
    <property type="entry name" value="Hect, E3 ligase catalytic domain"/>
    <property type="match status" value="1"/>
</dbReference>
<gene>
    <name evidence="9" type="ORF">NTJ_07021</name>
</gene>
<dbReference type="Pfam" id="PF00632">
    <property type="entry name" value="HECT"/>
    <property type="match status" value="1"/>
</dbReference>
<dbReference type="InterPro" id="IPR013783">
    <property type="entry name" value="Ig-like_fold"/>
</dbReference>
<feature type="domain" description="HECT" evidence="8">
    <location>
        <begin position="574"/>
        <end position="913"/>
    </location>
</feature>
<feature type="active site" description="Glycyl thioester intermediate" evidence="7">
    <location>
        <position position="880"/>
    </location>
</feature>
<dbReference type="Gene3D" id="3.30.2410.10">
    <property type="entry name" value="Hect, E3 ligase catalytic domain"/>
    <property type="match status" value="1"/>
</dbReference>
<dbReference type="InterPro" id="IPR050409">
    <property type="entry name" value="E3_ubiq-protein_ligase"/>
</dbReference>
<comment type="pathway">
    <text evidence="2">Protein modification; protein ubiquitination.</text>
</comment>
<comment type="catalytic activity">
    <reaction evidence="1">
        <text>S-ubiquitinyl-[E2 ubiquitin-conjugating enzyme]-L-cysteine + [acceptor protein]-L-lysine = [E2 ubiquitin-conjugating enzyme]-L-cysteine + N(6)-ubiquitinyl-[acceptor protein]-L-lysine.</text>
        <dbReference type="EC" id="2.3.2.26"/>
    </reaction>
</comment>
<dbReference type="Proteomes" id="UP001307889">
    <property type="component" value="Chromosome 5"/>
</dbReference>
<keyword evidence="10" id="KW-1185">Reference proteome</keyword>
<dbReference type="InterPro" id="IPR017868">
    <property type="entry name" value="Filamin/ABP280_repeat-like"/>
</dbReference>
<evidence type="ECO:0000313" key="10">
    <source>
        <dbReference type="Proteomes" id="UP001307889"/>
    </source>
</evidence>
<dbReference type="InterPro" id="IPR014756">
    <property type="entry name" value="Ig_E-set"/>
</dbReference>
<protein>
    <recommendedName>
        <fullName evidence="3">HECT-type E3 ubiquitin transferase</fullName>
        <ecNumber evidence="3">2.3.2.26</ecNumber>
    </recommendedName>
</protein>
<dbReference type="PANTHER" id="PTHR11254">
    <property type="entry name" value="HECT DOMAIN UBIQUITIN-PROTEIN LIGASE"/>
    <property type="match status" value="1"/>
</dbReference>
<dbReference type="PROSITE" id="PS50237">
    <property type="entry name" value="HECT"/>
    <property type="match status" value="1"/>
</dbReference>
<accession>A0ABN7APS5</accession>
<evidence type="ECO:0000259" key="8">
    <source>
        <dbReference type="PROSITE" id="PS50237"/>
    </source>
</evidence>
<evidence type="ECO:0000313" key="9">
    <source>
        <dbReference type="EMBL" id="BES94212.1"/>
    </source>
</evidence>
<organism evidence="9 10">
    <name type="scientific">Nesidiocoris tenuis</name>
    <dbReference type="NCBI Taxonomy" id="355587"/>
    <lineage>
        <taxon>Eukaryota</taxon>
        <taxon>Metazoa</taxon>
        <taxon>Ecdysozoa</taxon>
        <taxon>Arthropoda</taxon>
        <taxon>Hexapoda</taxon>
        <taxon>Insecta</taxon>
        <taxon>Pterygota</taxon>
        <taxon>Neoptera</taxon>
        <taxon>Paraneoptera</taxon>
        <taxon>Hemiptera</taxon>
        <taxon>Heteroptera</taxon>
        <taxon>Panheteroptera</taxon>
        <taxon>Cimicomorpha</taxon>
        <taxon>Miridae</taxon>
        <taxon>Dicyphina</taxon>
        <taxon>Nesidiocoris</taxon>
    </lineage>
</organism>
<dbReference type="InterPro" id="IPR000569">
    <property type="entry name" value="HECT_dom"/>
</dbReference>
<dbReference type="Pfam" id="PF25916">
    <property type="entry name" value="AREL1_PH-like"/>
    <property type="match status" value="1"/>
</dbReference>
<dbReference type="PROSITE" id="PS50194">
    <property type="entry name" value="FILAMIN_REPEAT"/>
    <property type="match status" value="1"/>
</dbReference>
<evidence type="ECO:0000256" key="1">
    <source>
        <dbReference type="ARBA" id="ARBA00000885"/>
    </source>
</evidence>
<dbReference type="Gene3D" id="3.90.1750.10">
    <property type="entry name" value="Hect, E3 ligase catalytic domains"/>
    <property type="match status" value="1"/>
</dbReference>
<dbReference type="EMBL" id="AP028913">
    <property type="protein sequence ID" value="BES94212.1"/>
    <property type="molecule type" value="Genomic_DNA"/>
</dbReference>
<reference evidence="9 10" key="1">
    <citation type="submission" date="2023-09" db="EMBL/GenBank/DDBJ databases">
        <title>Nesidiocoris tenuis whole genome shotgun sequence.</title>
        <authorList>
            <person name="Shibata T."/>
            <person name="Shimoda M."/>
            <person name="Kobayashi T."/>
            <person name="Uehara T."/>
        </authorList>
    </citation>
    <scope>NUCLEOTIDE SEQUENCE [LARGE SCALE GENOMIC DNA]</scope>
    <source>
        <strain evidence="9 10">Japan</strain>
    </source>
</reference>
<keyword evidence="5 7" id="KW-0833">Ubl conjugation pathway</keyword>
<dbReference type="Gene3D" id="2.60.40.10">
    <property type="entry name" value="Immunoglobulins"/>
    <property type="match status" value="1"/>
</dbReference>
<dbReference type="PANTHER" id="PTHR11254:SF340">
    <property type="entry name" value="APOPTOSIS-RESISTANT E3 UBIQUITIN PROTEIN LIGASE 1"/>
    <property type="match status" value="1"/>
</dbReference>
<keyword evidence="4" id="KW-0808">Transferase</keyword>
<evidence type="ECO:0000256" key="7">
    <source>
        <dbReference type="PROSITE-ProRule" id="PRU00104"/>
    </source>
</evidence>
<evidence type="ECO:0000256" key="4">
    <source>
        <dbReference type="ARBA" id="ARBA00022679"/>
    </source>
</evidence>
<dbReference type="EC" id="2.3.2.26" evidence="3"/>
<dbReference type="SMART" id="SM00119">
    <property type="entry name" value="HECTc"/>
    <property type="match status" value="1"/>
</dbReference>
<evidence type="ECO:0000256" key="5">
    <source>
        <dbReference type="ARBA" id="ARBA00022786"/>
    </source>
</evidence>
<evidence type="ECO:0000256" key="3">
    <source>
        <dbReference type="ARBA" id="ARBA00012485"/>
    </source>
</evidence>
<dbReference type="SUPFAM" id="SSF56204">
    <property type="entry name" value="Hect, E3 ligase catalytic domain"/>
    <property type="match status" value="1"/>
</dbReference>
<dbReference type="Pfam" id="PF00630">
    <property type="entry name" value="Filamin"/>
    <property type="match status" value="1"/>
</dbReference>
<sequence>MSEEICSIAMTTMRSSDSNSSGISSLVSSATVEDLPELHPADEERLQRAARVLQQRLILRQWLTEHNLQSHHHRLLQEDVTSLEDVYWLEDTRAKFLLGKDFQVWSMARQGLPVSKEDLSSLKADLWSAVVKSSHHQDAWTFGGMLVVSVSVAGLVTLAAMTQPSLAPEAKNSLLQYVTGKYLHSGNTKVTFHWNDPHPVGQSTSFIITFFQRNGQPYPICDTDRLSVDVCECEGYRRVASLVELGGTEPDQGNQAVVKFTVRQSGQYRISILLTNKHINGSPFIKTFLPGPPDPAKTGFVRPSSIVICTSGVPHSLVLEPRDEFNNLCKFSEDEDPIKGYVVTVKPIGGPETSEATGGNSCWNLEHEKSSGRILLSLTMPTEGCYRVQVAYAGITLANGTFECVVLSAGDAAMVQKNVRNHNTCYDARLVFFQGERYLKPHKVQVYISPKQLTIKELVLKFIPKRLITFRLCPSTKIHFLGENNQTTSASFIIDDGCQPKVELTSRDRNVIAATFTHFLLKNIGGSETFKDKQEFFYQEVRKFHHKHYHDKLSMKVTRDNLLETSLKATRNFNVSDWCRNFEITFQGEQGVDWGGLRREWFQLICAALFDPKNLLFKGYSENQQALVHPNRKRPPNLKLKYFEFSGRVVGKCLYESALGGGYRQLVRARFTRSFLAQLIGLRVHYKYFEQDDPDLYLSKVKYILEHDVEDMDLYFVEEEYDPTGQPLKVVELIPNGSKIKVHNSTKLQYLDALAQYKLVTSLKDEVEAFLRGLNDLIPDNLLSIFDENELELLMCGTGEYSVLDFRAHHIINGTSAEFRRVLDWFWAAVSNFTREEMARLLQFTTGSSQLPPGGFKELSPRFQLTPAPTFGNLPTAHTCFNQLCLPDYDNYEKFEKALLIAINEGTEGFGLI</sequence>
<evidence type="ECO:0000256" key="2">
    <source>
        <dbReference type="ARBA" id="ARBA00004906"/>
    </source>
</evidence>
<dbReference type="CDD" id="cd00078">
    <property type="entry name" value="HECTc"/>
    <property type="match status" value="1"/>
</dbReference>
<dbReference type="InterPro" id="IPR058738">
    <property type="entry name" value="PH-like_AREL1"/>
</dbReference>
<dbReference type="SUPFAM" id="SSF81296">
    <property type="entry name" value="E set domains"/>
    <property type="match status" value="1"/>
</dbReference>
<feature type="repeat" description="Filamin" evidence="6">
    <location>
        <begin position="178"/>
        <end position="288"/>
    </location>
</feature>
<name>A0ABN7APS5_9HEMI</name>